<proteinExistence type="predicted"/>
<dbReference type="EMBL" id="JAAKDE010000008">
    <property type="protein sequence ID" value="MBA2132841.1"/>
    <property type="molecule type" value="Genomic_DNA"/>
</dbReference>
<sequence length="66" mass="7194">MGRDGRPPLSLSERADNAEESVKCPLCGTMILLGYDDEDEVVTCPVCEGQVATVGEHQLYSSNEDY</sequence>
<protein>
    <submittedName>
        <fullName evidence="2">Uncharacterized protein</fullName>
    </submittedName>
</protein>
<dbReference type="AlphaFoldDB" id="A0A8J6LIN7"/>
<name>A0A8J6LIN7_9FIRM</name>
<gene>
    <name evidence="2" type="ORF">G5B42_04685</name>
</gene>
<evidence type="ECO:0000313" key="3">
    <source>
        <dbReference type="Proteomes" id="UP000657177"/>
    </source>
</evidence>
<accession>A0A8J6LIN7</accession>
<reference evidence="2" key="1">
    <citation type="submission" date="2020-06" db="EMBL/GenBank/DDBJ databases">
        <title>Novel chitinolytic bacterium.</title>
        <authorList>
            <person name="Ungkulpasvich U."/>
            <person name="Kosugi A."/>
            <person name="Uke A."/>
        </authorList>
    </citation>
    <scope>NUCLEOTIDE SEQUENCE</scope>
    <source>
        <strain evidence="2">UUS1-1</strain>
    </source>
</reference>
<feature type="region of interest" description="Disordered" evidence="1">
    <location>
        <begin position="1"/>
        <end position="20"/>
    </location>
</feature>
<comment type="caution">
    <text evidence="2">The sequence shown here is derived from an EMBL/GenBank/DDBJ whole genome shotgun (WGS) entry which is preliminary data.</text>
</comment>
<evidence type="ECO:0000256" key="1">
    <source>
        <dbReference type="SAM" id="MobiDB-lite"/>
    </source>
</evidence>
<keyword evidence="3" id="KW-1185">Reference proteome</keyword>
<dbReference type="RefSeq" id="WP_181339292.1">
    <property type="nucleotide sequence ID" value="NZ_JAAKDE010000008.1"/>
</dbReference>
<dbReference type="Proteomes" id="UP000657177">
    <property type="component" value="Unassembled WGS sequence"/>
</dbReference>
<organism evidence="2 3">
    <name type="scientific">Capillibacterium thermochitinicola</name>
    <dbReference type="NCBI Taxonomy" id="2699427"/>
    <lineage>
        <taxon>Bacteria</taxon>
        <taxon>Bacillati</taxon>
        <taxon>Bacillota</taxon>
        <taxon>Capillibacterium</taxon>
    </lineage>
</organism>
<evidence type="ECO:0000313" key="2">
    <source>
        <dbReference type="EMBL" id="MBA2132841.1"/>
    </source>
</evidence>